<protein>
    <submittedName>
        <fullName evidence="2">Uncharacterized protein</fullName>
    </submittedName>
</protein>
<evidence type="ECO:0000313" key="3">
    <source>
        <dbReference type="Proteomes" id="UP001607302"/>
    </source>
</evidence>
<evidence type="ECO:0000256" key="1">
    <source>
        <dbReference type="SAM" id="MobiDB-lite"/>
    </source>
</evidence>
<organism evidence="2 3">
    <name type="scientific">Vespula squamosa</name>
    <name type="common">Southern yellow jacket</name>
    <name type="synonym">Wasp</name>
    <dbReference type="NCBI Taxonomy" id="30214"/>
    <lineage>
        <taxon>Eukaryota</taxon>
        <taxon>Metazoa</taxon>
        <taxon>Ecdysozoa</taxon>
        <taxon>Arthropoda</taxon>
        <taxon>Hexapoda</taxon>
        <taxon>Insecta</taxon>
        <taxon>Pterygota</taxon>
        <taxon>Neoptera</taxon>
        <taxon>Endopterygota</taxon>
        <taxon>Hymenoptera</taxon>
        <taxon>Apocrita</taxon>
        <taxon>Aculeata</taxon>
        <taxon>Vespoidea</taxon>
        <taxon>Vespidae</taxon>
        <taxon>Vespinae</taxon>
        <taxon>Vespula</taxon>
    </lineage>
</organism>
<sequence length="152" mass="17906">MTSQFPSSRRLKKAKGRDSHRRSFRLGHPNSVTSIPSRLIYECNIDSSLAPFVISLFLRNIVDVNYDKLKINIKERKNYVVLNFFGYLKLVLRFHTYVFALRSHPSQRHLNVQKDARNTTYGVLFASYNIKSKNNIIFKRQFYPHGLNLRIN</sequence>
<comment type="caution">
    <text evidence="2">The sequence shown here is derived from an EMBL/GenBank/DDBJ whole genome shotgun (WGS) entry which is preliminary data.</text>
</comment>
<dbReference type="AlphaFoldDB" id="A0ABD2C778"/>
<keyword evidence="3" id="KW-1185">Reference proteome</keyword>
<reference evidence="2 3" key="1">
    <citation type="journal article" date="2024" name="Ann. Entomol. Soc. Am.">
        <title>Genomic analyses of the southern and eastern yellowjacket wasps (Hymenoptera: Vespidae) reveal evolutionary signatures of social life.</title>
        <authorList>
            <person name="Catto M.A."/>
            <person name="Caine P.B."/>
            <person name="Orr S.E."/>
            <person name="Hunt B.G."/>
            <person name="Goodisman M.A.D."/>
        </authorList>
    </citation>
    <scope>NUCLEOTIDE SEQUENCE [LARGE SCALE GENOMIC DNA]</scope>
    <source>
        <strain evidence="2">233</strain>
        <tissue evidence="2">Head and thorax</tissue>
    </source>
</reference>
<dbReference type="Proteomes" id="UP001607302">
    <property type="component" value="Unassembled WGS sequence"/>
</dbReference>
<gene>
    <name evidence="2" type="ORF">V1478_000319</name>
</gene>
<proteinExistence type="predicted"/>
<dbReference type="EMBL" id="JAUDFV010000020">
    <property type="protein sequence ID" value="KAL2740178.1"/>
    <property type="molecule type" value="Genomic_DNA"/>
</dbReference>
<feature type="compositionally biased region" description="Basic residues" evidence="1">
    <location>
        <begin position="9"/>
        <end position="25"/>
    </location>
</feature>
<accession>A0ABD2C778</accession>
<name>A0ABD2C778_VESSQ</name>
<evidence type="ECO:0000313" key="2">
    <source>
        <dbReference type="EMBL" id="KAL2740178.1"/>
    </source>
</evidence>
<feature type="region of interest" description="Disordered" evidence="1">
    <location>
        <begin position="1"/>
        <end position="29"/>
    </location>
</feature>